<keyword evidence="1" id="KW-0732">Signal</keyword>
<reference evidence="2" key="1">
    <citation type="submission" date="2017-05" db="UniProtKB">
        <authorList>
            <consortium name="EnsemblMetazoa"/>
        </authorList>
    </citation>
    <scope>IDENTIFICATION</scope>
</reference>
<protein>
    <recommendedName>
        <fullName evidence="3">NTR domain-containing protein</fullName>
    </recommendedName>
</protein>
<dbReference type="EnsemblMetazoa" id="Aqu2.1.43304_001">
    <property type="protein sequence ID" value="Aqu2.1.43304_001"/>
    <property type="gene ID" value="Aqu2.1.43304"/>
</dbReference>
<sequence>MILSSLALFIFLFLGSSGEESCRHVLSSRSNGSPAITRINRENSTSCQNGDILWSNLLSSSSSHIVQFTKNHSPFSLCLHYQETGFTMVQLKGKAKREIGRRGEGPQCIQSHCNHVSLLIKTRKGSSLNKLSYSLRPSNDCARCSDSCMEKILCSSDYIFIGLVRKSNLLSDNSSLYKSSIEVQNYLRYNNSYILDSGRSTCTRSPSQFALNSEYAIPSTGIVSVFGKCKLKEGQKYFIGSNLKLGYLSKPRLMLGCAQEDVNFMLYHLNKLLLHNTNTCC</sequence>
<evidence type="ECO:0008006" key="3">
    <source>
        <dbReference type="Google" id="ProtNLM"/>
    </source>
</evidence>
<feature type="signal peptide" evidence="1">
    <location>
        <begin position="1"/>
        <end position="18"/>
    </location>
</feature>
<feature type="chain" id="PRO_5012372246" description="NTR domain-containing protein" evidence="1">
    <location>
        <begin position="19"/>
        <end position="281"/>
    </location>
</feature>
<organism evidence="2">
    <name type="scientific">Amphimedon queenslandica</name>
    <name type="common">Sponge</name>
    <dbReference type="NCBI Taxonomy" id="400682"/>
    <lineage>
        <taxon>Eukaryota</taxon>
        <taxon>Metazoa</taxon>
        <taxon>Porifera</taxon>
        <taxon>Demospongiae</taxon>
        <taxon>Heteroscleromorpha</taxon>
        <taxon>Haplosclerida</taxon>
        <taxon>Niphatidae</taxon>
        <taxon>Amphimedon</taxon>
    </lineage>
</organism>
<name>A0A1X7VTU9_AMPQE</name>
<proteinExistence type="predicted"/>
<dbReference type="AlphaFoldDB" id="A0A1X7VTU9"/>
<accession>A0A1X7VTU9</accession>
<evidence type="ECO:0000256" key="1">
    <source>
        <dbReference type="SAM" id="SignalP"/>
    </source>
</evidence>
<dbReference type="InParanoid" id="A0A1X7VTU9"/>
<evidence type="ECO:0000313" key="2">
    <source>
        <dbReference type="EnsemblMetazoa" id="Aqu2.1.43304_001"/>
    </source>
</evidence>